<comment type="caution">
    <text evidence="2">The sequence shown here is derived from an EMBL/GenBank/DDBJ whole genome shotgun (WGS) entry which is preliminary data.</text>
</comment>
<dbReference type="EMBL" id="JADBEK010000001">
    <property type="protein sequence ID" value="MBE1584095.1"/>
    <property type="molecule type" value="Genomic_DNA"/>
</dbReference>
<gene>
    <name evidence="2" type="ORF">H4W80_002353</name>
</gene>
<protein>
    <recommendedName>
        <fullName evidence="4">Cytochrome b561 bacterial/Ni-hydrogenase domain-containing protein</fullName>
    </recommendedName>
</protein>
<organism evidence="2 3">
    <name type="scientific">Nonomuraea angiospora</name>
    <dbReference type="NCBI Taxonomy" id="46172"/>
    <lineage>
        <taxon>Bacteria</taxon>
        <taxon>Bacillati</taxon>
        <taxon>Actinomycetota</taxon>
        <taxon>Actinomycetes</taxon>
        <taxon>Streptosporangiales</taxon>
        <taxon>Streptosporangiaceae</taxon>
        <taxon>Nonomuraea</taxon>
    </lineage>
</organism>
<feature type="transmembrane region" description="Helical" evidence="1">
    <location>
        <begin position="160"/>
        <end position="179"/>
    </location>
</feature>
<reference evidence="2 3" key="1">
    <citation type="submission" date="2020-10" db="EMBL/GenBank/DDBJ databases">
        <title>Sequencing the genomes of 1000 actinobacteria strains.</title>
        <authorList>
            <person name="Klenk H.-P."/>
        </authorList>
    </citation>
    <scope>NUCLEOTIDE SEQUENCE [LARGE SCALE GENOMIC DNA]</scope>
    <source>
        <strain evidence="2 3">DSM 43173</strain>
    </source>
</reference>
<dbReference type="Proteomes" id="UP000633509">
    <property type="component" value="Unassembled WGS sequence"/>
</dbReference>
<keyword evidence="1" id="KW-0812">Transmembrane</keyword>
<name>A0ABR9LUV2_9ACTN</name>
<feature type="transmembrane region" description="Helical" evidence="1">
    <location>
        <begin position="78"/>
        <end position="104"/>
    </location>
</feature>
<evidence type="ECO:0000313" key="3">
    <source>
        <dbReference type="Proteomes" id="UP000633509"/>
    </source>
</evidence>
<feature type="transmembrane region" description="Helical" evidence="1">
    <location>
        <begin position="52"/>
        <end position="72"/>
    </location>
</feature>
<feature type="transmembrane region" description="Helical" evidence="1">
    <location>
        <begin position="125"/>
        <end position="148"/>
    </location>
</feature>
<evidence type="ECO:0000313" key="2">
    <source>
        <dbReference type="EMBL" id="MBE1584095.1"/>
    </source>
</evidence>
<evidence type="ECO:0000256" key="1">
    <source>
        <dbReference type="SAM" id="Phobius"/>
    </source>
</evidence>
<proteinExistence type="predicted"/>
<dbReference type="RefSeq" id="WP_192785092.1">
    <property type="nucleotide sequence ID" value="NZ_JADBEK010000001.1"/>
</dbReference>
<feature type="transmembrane region" description="Helical" evidence="1">
    <location>
        <begin position="200"/>
        <end position="224"/>
    </location>
</feature>
<keyword evidence="1" id="KW-0472">Membrane</keyword>
<sequence length="227" mass="24020">MTIGGDDGTPDAAPGARWRRWAGQTLAEATGRRHRVDPVAPRTGGPAGNARLTAWTGLVLLVLFLAEIGTMLDLEGFISWHITIGTLLVPPALLKTVTTGWRVLRYYTHRPAYRQAGPPPMLLRVLGPLVVVSTLALLGTGLALVAAGPDTTSLVTFHKIATAAWVITTGLHTLSRILPALRIVGIGRETTPLSGRTARVVILLLTLAVAGLTATLVLTASHSWTNT</sequence>
<keyword evidence="1" id="KW-1133">Transmembrane helix</keyword>
<keyword evidence="3" id="KW-1185">Reference proteome</keyword>
<evidence type="ECO:0008006" key="4">
    <source>
        <dbReference type="Google" id="ProtNLM"/>
    </source>
</evidence>
<accession>A0ABR9LUV2</accession>